<feature type="domain" description="RsbT co-antagonist protein RsbRD N-terminal" evidence="3">
    <location>
        <begin position="28"/>
        <end position="171"/>
    </location>
</feature>
<evidence type="ECO:0000313" key="6">
    <source>
        <dbReference type="Proteomes" id="UP001190336"/>
    </source>
</evidence>
<feature type="domain" description="CdaR GGDEF-like" evidence="4">
    <location>
        <begin position="185"/>
        <end position="305"/>
    </location>
</feature>
<evidence type="ECO:0000259" key="2">
    <source>
        <dbReference type="Pfam" id="PF13556"/>
    </source>
</evidence>
<sequence>MAEPESVGAAAIAHSAAAIAARLSGRIDDVTAAIYQHLVDEISELRGDPQLLDLLRDSTEGNVDTLFSALRHDIPITNVEPPTAALEYARRLAQRGVSVNALVRAYRLGQQTLLGVVLDEVRDTGLDPQRSLDMLRQITVTTFNYIDWISQQVIATYQSERDRWLETQNSTRALRVGELLETDTDVADVDATSAAIGYPLRRSHLAVVIWCRETGQGDELGRMERFIRDLGENLGSHGAPLFVAADTVTAWGWIPLTAAATDDAVTCARRFAERHPQLPSLAIGDPLSGVDGFRHSHRQAVAAHTVALAAGGQDQRVVANADPGLAVAALLSENLTAARGWVCDVLGPLASTTESDQRLRETLRVFLQAGSSYKAAAAELNMHFNTVKYRVQRAEQRRGRPIDDRIEVELALVLCHWLHSAVLR</sequence>
<dbReference type="PANTHER" id="PTHR33744:SF1">
    <property type="entry name" value="DNA-BINDING TRANSCRIPTIONAL ACTIVATOR ADER"/>
    <property type="match status" value="1"/>
</dbReference>
<dbReference type="InterPro" id="IPR041522">
    <property type="entry name" value="CdaR_GGDEF"/>
</dbReference>
<dbReference type="Pfam" id="PF14361">
    <property type="entry name" value="RsbRD_N"/>
    <property type="match status" value="1"/>
</dbReference>
<keyword evidence="6" id="KW-1185">Reference proteome</keyword>
<evidence type="ECO:0000259" key="3">
    <source>
        <dbReference type="Pfam" id="PF14361"/>
    </source>
</evidence>
<evidence type="ECO:0000259" key="4">
    <source>
        <dbReference type="Pfam" id="PF17853"/>
    </source>
</evidence>
<dbReference type="InterPro" id="IPR051448">
    <property type="entry name" value="CdaR-like_regulators"/>
</dbReference>
<dbReference type="InterPro" id="IPR042070">
    <property type="entry name" value="PucR_C-HTH_sf"/>
</dbReference>
<proteinExistence type="inferred from homology"/>
<dbReference type="Proteomes" id="UP001190336">
    <property type="component" value="Chromosome"/>
</dbReference>
<dbReference type="Pfam" id="PF17853">
    <property type="entry name" value="GGDEF_2"/>
    <property type="match status" value="1"/>
</dbReference>
<dbReference type="InterPro" id="IPR025751">
    <property type="entry name" value="RsbRD_N_dom"/>
</dbReference>
<gene>
    <name evidence="5" type="ORF">MU0083_003456</name>
</gene>
<evidence type="ECO:0000313" key="5">
    <source>
        <dbReference type="EMBL" id="CAJ1504515.1"/>
    </source>
</evidence>
<evidence type="ECO:0000256" key="1">
    <source>
        <dbReference type="ARBA" id="ARBA00006754"/>
    </source>
</evidence>
<comment type="similarity">
    <text evidence="1">Belongs to the CdaR family.</text>
</comment>
<dbReference type="Pfam" id="PF13556">
    <property type="entry name" value="HTH_30"/>
    <property type="match status" value="1"/>
</dbReference>
<organism evidence="5 6">
    <name type="scientific">[Mycobacterium] kokjensenii</name>
    <dbReference type="NCBI Taxonomy" id="3064287"/>
    <lineage>
        <taxon>Bacteria</taxon>
        <taxon>Bacillati</taxon>
        <taxon>Actinomycetota</taxon>
        <taxon>Actinomycetes</taxon>
        <taxon>Mycobacteriales</taxon>
        <taxon>Mycobacteriaceae</taxon>
        <taxon>Mycolicibacter</taxon>
    </lineage>
</organism>
<reference evidence="5 6" key="1">
    <citation type="submission" date="2023-08" db="EMBL/GenBank/DDBJ databases">
        <authorList>
            <person name="Folkvardsen B D."/>
            <person name="Norman A."/>
        </authorList>
    </citation>
    <scope>NUCLEOTIDE SEQUENCE [LARGE SCALE GENOMIC DNA]</scope>
    <source>
        <strain evidence="5 6">Mu0083</strain>
    </source>
</reference>
<dbReference type="PANTHER" id="PTHR33744">
    <property type="entry name" value="CARBOHYDRATE DIACID REGULATOR"/>
    <property type="match status" value="1"/>
</dbReference>
<accession>A0ABM9LTQ2</accession>
<dbReference type="InterPro" id="IPR025736">
    <property type="entry name" value="PucR_C-HTH_dom"/>
</dbReference>
<name>A0ABM9LTQ2_9MYCO</name>
<dbReference type="Gene3D" id="1.10.10.2840">
    <property type="entry name" value="PucR C-terminal helix-turn-helix domain"/>
    <property type="match status" value="1"/>
</dbReference>
<protein>
    <submittedName>
        <fullName evidence="5">Helix-turn-helix domain-containing protein</fullName>
    </submittedName>
</protein>
<dbReference type="EMBL" id="OY726394">
    <property type="protein sequence ID" value="CAJ1504515.1"/>
    <property type="molecule type" value="Genomic_DNA"/>
</dbReference>
<dbReference type="RefSeq" id="WP_308474151.1">
    <property type="nucleotide sequence ID" value="NZ_OY726394.1"/>
</dbReference>
<feature type="domain" description="PucR C-terminal helix-turn-helix" evidence="2">
    <location>
        <begin position="359"/>
        <end position="412"/>
    </location>
</feature>